<comment type="caution">
    <text evidence="11">The sequence shown here is derived from an EMBL/GenBank/DDBJ whole genome shotgun (WGS) entry which is preliminary data.</text>
</comment>
<feature type="transmembrane region" description="Helical" evidence="10">
    <location>
        <begin position="152"/>
        <end position="171"/>
    </location>
</feature>
<evidence type="ECO:0000256" key="1">
    <source>
        <dbReference type="ARBA" id="ARBA00004141"/>
    </source>
</evidence>
<dbReference type="Pfam" id="PF14798">
    <property type="entry name" value="Ca_hom_mod"/>
    <property type="match status" value="1"/>
</dbReference>
<dbReference type="GO" id="GO:1904669">
    <property type="term" value="P:ATP export"/>
    <property type="evidence" value="ECO:0007669"/>
    <property type="project" value="UniProtKB-ARBA"/>
</dbReference>
<dbReference type="EMBL" id="JAAMOB010000019">
    <property type="protein sequence ID" value="KAF4100138.1"/>
    <property type="molecule type" value="Genomic_DNA"/>
</dbReference>
<feature type="transmembrane region" description="Helical" evidence="10">
    <location>
        <begin position="47"/>
        <end position="70"/>
    </location>
</feature>
<evidence type="ECO:0000313" key="11">
    <source>
        <dbReference type="EMBL" id="KAF4100138.1"/>
    </source>
</evidence>
<dbReference type="PANTHER" id="PTHR32261">
    <property type="entry name" value="CALCIUM HOMEOSTASIS MODULATOR PROTEIN"/>
    <property type="match status" value="1"/>
</dbReference>
<reference evidence="11 12" key="1">
    <citation type="submission" date="2020-04" db="EMBL/GenBank/DDBJ databases">
        <title>Chromosome-level genome assembly of a cyprinid fish Onychostoma macrolepis by integration of Nanopore Sequencing, Bionano and Hi-C technology.</title>
        <authorList>
            <person name="Wang D."/>
        </authorList>
    </citation>
    <scope>NUCLEOTIDE SEQUENCE [LARGE SCALE GENOMIC DNA]</scope>
    <source>
        <strain evidence="11">SWU-2019</strain>
        <tissue evidence="11">Muscle</tissue>
    </source>
</reference>
<evidence type="ECO:0000256" key="10">
    <source>
        <dbReference type="SAM" id="Phobius"/>
    </source>
</evidence>
<organism evidence="11 12">
    <name type="scientific">Onychostoma macrolepis</name>
    <dbReference type="NCBI Taxonomy" id="369639"/>
    <lineage>
        <taxon>Eukaryota</taxon>
        <taxon>Metazoa</taxon>
        <taxon>Chordata</taxon>
        <taxon>Craniata</taxon>
        <taxon>Vertebrata</taxon>
        <taxon>Euteleostomi</taxon>
        <taxon>Actinopterygii</taxon>
        <taxon>Neopterygii</taxon>
        <taxon>Teleostei</taxon>
        <taxon>Ostariophysi</taxon>
        <taxon>Cypriniformes</taxon>
        <taxon>Cyprinidae</taxon>
        <taxon>Acrossocheilinae</taxon>
        <taxon>Onychostoma</taxon>
    </lineage>
</organism>
<dbReference type="PANTHER" id="PTHR32261:SF1">
    <property type="entry name" value="CALCIUM HOMEOSTASIS MODULATOR PROTEIN"/>
    <property type="match status" value="1"/>
</dbReference>
<evidence type="ECO:0000256" key="5">
    <source>
        <dbReference type="ARBA" id="ARBA00022989"/>
    </source>
</evidence>
<evidence type="ECO:0000256" key="8">
    <source>
        <dbReference type="ARBA" id="ARBA00023303"/>
    </source>
</evidence>
<evidence type="ECO:0000256" key="3">
    <source>
        <dbReference type="ARBA" id="ARBA00022448"/>
    </source>
</evidence>
<keyword evidence="4 10" id="KW-0812">Transmembrane</keyword>
<keyword evidence="7 10" id="KW-0472">Membrane</keyword>
<dbReference type="InterPro" id="IPR029569">
    <property type="entry name" value="CALHM"/>
</dbReference>
<keyword evidence="5 10" id="KW-1133">Transmembrane helix</keyword>
<dbReference type="Proteomes" id="UP000579812">
    <property type="component" value="Unassembled WGS sequence"/>
</dbReference>
<keyword evidence="6" id="KW-0406">Ion transport</keyword>
<dbReference type="AlphaFoldDB" id="A0A7J6BYR2"/>
<keyword evidence="3" id="KW-0813">Transport</keyword>
<evidence type="ECO:0000256" key="9">
    <source>
        <dbReference type="SAM" id="MobiDB-lite"/>
    </source>
</evidence>
<feature type="transmembrane region" description="Helical" evidence="10">
    <location>
        <begin position="79"/>
        <end position="99"/>
    </location>
</feature>
<dbReference type="GO" id="GO:0005261">
    <property type="term" value="F:monoatomic cation channel activity"/>
    <property type="evidence" value="ECO:0007669"/>
    <property type="project" value="TreeGrafter"/>
</dbReference>
<proteinExistence type="inferred from homology"/>
<evidence type="ECO:0000313" key="12">
    <source>
        <dbReference type="Proteomes" id="UP000579812"/>
    </source>
</evidence>
<comment type="subcellular location">
    <subcellularLocation>
        <location evidence="1">Membrane</location>
        <topology evidence="1">Multi-pass membrane protein</topology>
    </subcellularLocation>
</comment>
<evidence type="ECO:0000256" key="7">
    <source>
        <dbReference type="ARBA" id="ARBA00023136"/>
    </source>
</evidence>
<keyword evidence="8" id="KW-0407">Ion channel</keyword>
<gene>
    <name evidence="11" type="ORF">G5714_018334</name>
</gene>
<evidence type="ECO:0000256" key="4">
    <source>
        <dbReference type="ARBA" id="ARBA00022692"/>
    </source>
</evidence>
<feature type="region of interest" description="Disordered" evidence="9">
    <location>
        <begin position="181"/>
        <end position="214"/>
    </location>
</feature>
<protein>
    <submittedName>
        <fullName evidence="11">Uncharacterized protein</fullName>
    </submittedName>
</protein>
<sequence length="214" mass="24085">MTREWIACLKKQLKKSPFYSNAIIGFLMVGLEKLVEMDFACPCNPKMNLMFSVAYFVVPALFSSALMFCIQSPQCKTKYLLSTFNCIIPAAVWIMLLFFDGQYLACAQTSWEGLTVHTDISASTTWCHPLINSNNITEKQITFFGFRNTSQIVALAMLFLSSLPLFIIGCIRCRHQASGSKEPEAEQVEMEDPGQSSSPPRERSSLMEDECRDA</sequence>
<dbReference type="GO" id="GO:0005886">
    <property type="term" value="C:plasma membrane"/>
    <property type="evidence" value="ECO:0007669"/>
    <property type="project" value="TreeGrafter"/>
</dbReference>
<evidence type="ECO:0000256" key="2">
    <source>
        <dbReference type="ARBA" id="ARBA00008497"/>
    </source>
</evidence>
<feature type="transmembrane region" description="Helical" evidence="10">
    <location>
        <begin position="18"/>
        <end position="35"/>
    </location>
</feature>
<comment type="similarity">
    <text evidence="2">Belongs to the CALHM family.</text>
</comment>
<name>A0A7J6BYR2_9TELE</name>
<accession>A0A7J6BYR2</accession>
<keyword evidence="12" id="KW-1185">Reference proteome</keyword>
<evidence type="ECO:0000256" key="6">
    <source>
        <dbReference type="ARBA" id="ARBA00023065"/>
    </source>
</evidence>